<dbReference type="InterPro" id="IPR008816">
    <property type="entry name" value="Gly_zipper_2TM_dom"/>
</dbReference>
<dbReference type="EMBL" id="JAXUDK010000010">
    <property type="protein sequence ID" value="MDZ7467074.1"/>
    <property type="molecule type" value="Genomic_DNA"/>
</dbReference>
<name>A0A2X2EMW1_RAOPL</name>
<feature type="signal peptide" evidence="1">
    <location>
        <begin position="1"/>
        <end position="21"/>
    </location>
</feature>
<reference evidence="3" key="5">
    <citation type="submission" date="2020-11" db="EMBL/GenBank/DDBJ databases">
        <authorList>
            <consortium name="NCBI Pathogen Detection Project"/>
        </authorList>
    </citation>
    <scope>NUCLEOTIDE SEQUENCE</scope>
    <source>
        <strain evidence="3">MISC063</strain>
    </source>
</reference>
<dbReference type="EMBL" id="DACSEA010000007">
    <property type="protein sequence ID" value="HAT1606049.1"/>
    <property type="molecule type" value="Genomic_DNA"/>
</dbReference>
<protein>
    <submittedName>
        <fullName evidence="6 7">Glycine zipper 2TM domain</fullName>
    </submittedName>
</protein>
<feature type="domain" description="Glycine zipper 2TM" evidence="2">
    <location>
        <begin position="49"/>
        <end position="83"/>
    </location>
</feature>
<reference evidence="8 11" key="4">
    <citation type="submission" date="2019-03" db="EMBL/GenBank/DDBJ databases">
        <authorList>
            <consortium name="Pathogen Informatics"/>
        </authorList>
    </citation>
    <scope>NUCLEOTIDE SEQUENCE [LARGE SCALE GENOMIC DNA]</scope>
    <source>
        <strain evidence="7 9">2880STDY5682802</strain>
        <strain evidence="8 11">NCTC12998</strain>
    </source>
</reference>
<keyword evidence="12" id="KW-1185">Reference proteome</keyword>
<dbReference type="Proteomes" id="UP000864422">
    <property type="component" value="Unassembled WGS sequence"/>
</dbReference>
<dbReference type="GO" id="GO:0019867">
    <property type="term" value="C:outer membrane"/>
    <property type="evidence" value="ECO:0007669"/>
    <property type="project" value="InterPro"/>
</dbReference>
<dbReference type="EMBL" id="FLAC01000034">
    <property type="protein sequence ID" value="SAQ12380.1"/>
    <property type="molecule type" value="Genomic_DNA"/>
</dbReference>
<evidence type="ECO:0000313" key="7">
    <source>
        <dbReference type="EMBL" id="SAQ12380.1"/>
    </source>
</evidence>
<organism evidence="6 10">
    <name type="scientific">Raoultella planticola</name>
    <name type="common">Klebsiella planticola</name>
    <dbReference type="NCBI Taxonomy" id="575"/>
    <lineage>
        <taxon>Bacteria</taxon>
        <taxon>Pseudomonadati</taxon>
        <taxon>Pseudomonadota</taxon>
        <taxon>Gammaproteobacteria</taxon>
        <taxon>Enterobacterales</taxon>
        <taxon>Enterobacteriaceae</taxon>
        <taxon>Klebsiella/Raoultella group</taxon>
        <taxon>Raoultella</taxon>
    </lineage>
</organism>
<dbReference type="Proteomes" id="UP000078124">
    <property type="component" value="Unassembled WGS sequence"/>
</dbReference>
<evidence type="ECO:0000313" key="6">
    <source>
        <dbReference type="EMBL" id="RWT23677.1"/>
    </source>
</evidence>
<sequence length="142" mass="14999">MKRFLFIALGFLAFTCQPGFAGSKTVVDYGVVQQSQIITRETRSQPLRTLAAGAVGGAIGHQFGNGSGQTAMTAVGAVAGASASHHRQTQRQAARQIELTIKTQSGQLIQVLQPDDGRLTFNKGDKVRILTSGANTNVDKSV</sequence>
<evidence type="ECO:0000313" key="5">
    <source>
        <dbReference type="EMBL" id="QFG76593.1"/>
    </source>
</evidence>
<evidence type="ECO:0000259" key="2">
    <source>
        <dbReference type="Pfam" id="PF05433"/>
    </source>
</evidence>
<feature type="chain" id="PRO_5044582407" evidence="1">
    <location>
        <begin position="22"/>
        <end position="142"/>
    </location>
</feature>
<evidence type="ECO:0000313" key="9">
    <source>
        <dbReference type="Proteomes" id="UP000078124"/>
    </source>
</evidence>
<evidence type="ECO:0000313" key="4">
    <source>
        <dbReference type="EMBL" id="MDZ7467074.1"/>
    </source>
</evidence>
<keyword evidence="1" id="KW-0732">Signal</keyword>
<dbReference type="AlphaFoldDB" id="A0A2X2EMW1"/>
<evidence type="ECO:0000313" key="10">
    <source>
        <dbReference type="Proteomes" id="UP000288843"/>
    </source>
</evidence>
<evidence type="ECO:0000313" key="12">
    <source>
        <dbReference type="Proteomes" id="UP001293169"/>
    </source>
</evidence>
<dbReference type="Proteomes" id="UP000345637">
    <property type="component" value="Unassembled WGS sequence"/>
</dbReference>
<dbReference type="KEGG" id="rpln:B1209_12420"/>
<dbReference type="EMBL" id="CP029752">
    <property type="protein sequence ID" value="QFG76593.1"/>
    <property type="molecule type" value="Genomic_DNA"/>
</dbReference>
<proteinExistence type="predicted"/>
<reference evidence="3" key="1">
    <citation type="journal article" date="2018" name="Genome Biol.">
        <title>SKESA: strategic k-mer extension for scrupulous assemblies.</title>
        <authorList>
            <person name="Souvorov A."/>
            <person name="Agarwala R."/>
            <person name="Lipman D.J."/>
        </authorList>
    </citation>
    <scope>NUCLEOTIDE SEQUENCE</scope>
    <source>
        <strain evidence="3">MISC063</strain>
    </source>
</reference>
<evidence type="ECO:0000313" key="8">
    <source>
        <dbReference type="EMBL" id="VFS55529.1"/>
    </source>
</evidence>
<dbReference type="EMBL" id="QKOX01000007">
    <property type="protein sequence ID" value="RWT23677.1"/>
    <property type="molecule type" value="Genomic_DNA"/>
</dbReference>
<gene>
    <name evidence="5" type="ORF">DMB90_08515</name>
    <name evidence="6" type="ORF">DN603_08395</name>
    <name evidence="3" type="ORF">I8Y23_002361</name>
    <name evidence="8" type="ORF">NCTC12998_00149</name>
    <name evidence="7" type="ORF">SAMEA2273876_05232</name>
    <name evidence="4" type="ORF">U5E74_15650</name>
</gene>
<dbReference type="Proteomes" id="UP000288843">
    <property type="component" value="Unassembled WGS sequence"/>
</dbReference>
<reference evidence="4 12" key="6">
    <citation type="submission" date="2023-12" db="EMBL/GenBank/DDBJ databases">
        <title>N/s.</title>
        <authorList>
            <person name="Dale J."/>
        </authorList>
    </citation>
    <scope>NUCLEOTIDE SEQUENCE [LARGE SCALE GENOMIC DNA]</scope>
    <source>
        <strain evidence="4 12">2023EL-01226</strain>
    </source>
</reference>
<reference evidence="6 10" key="3">
    <citation type="submission" date="2018-06" db="EMBL/GenBank/DDBJ databases">
        <title>Carbapenemase-producing Enterobacteriaceae present in wastewater treatment plant effluent and nearby surface waters in the US.</title>
        <authorList>
            <person name="Mathys D.A."/>
            <person name="Mollenkopf D.F."/>
            <person name="Feicht S.M."/>
            <person name="Adams R.J."/>
            <person name="Albers A.L."/>
            <person name="Stuever D.M."/>
            <person name="Daniels J.B."/>
            <person name="Wittum T.E."/>
        </authorList>
    </citation>
    <scope>NUCLEOTIDE SEQUENCE [LARGE SCALE GENOMIC DNA]</scope>
    <source>
        <strain evidence="6 10">GEO_47_Down_B</strain>
    </source>
</reference>
<dbReference type="Pfam" id="PF05433">
    <property type="entry name" value="Rick_17kDa_Anti"/>
    <property type="match status" value="1"/>
</dbReference>
<dbReference type="EMBL" id="CAADJE010000001">
    <property type="protein sequence ID" value="VFS55529.1"/>
    <property type="molecule type" value="Genomic_DNA"/>
</dbReference>
<accession>A0A2X2EMW1</accession>
<dbReference type="Proteomes" id="UP001293169">
    <property type="component" value="Unassembled WGS sequence"/>
</dbReference>
<reference evidence="5" key="2">
    <citation type="submission" date="2018-05" db="EMBL/GenBank/DDBJ databases">
        <title>Bacterial isolates from healthy term breastfed infants carrying antibiotic resistance genes.</title>
        <authorList>
            <person name="Casaburi G."/>
        </authorList>
    </citation>
    <scope>NUCLEOTIDE SEQUENCE [LARGE SCALE GENOMIC DNA]</scope>
    <source>
        <strain evidence="5">7084_4</strain>
    </source>
</reference>
<dbReference type="RefSeq" id="WP_032687540.1">
    <property type="nucleotide sequence ID" value="NZ_ABZSJN020000087.1"/>
</dbReference>
<dbReference type="GeneID" id="57430743"/>
<evidence type="ECO:0000313" key="11">
    <source>
        <dbReference type="Proteomes" id="UP000345637"/>
    </source>
</evidence>
<evidence type="ECO:0000313" key="3">
    <source>
        <dbReference type="EMBL" id="HAT1606049.1"/>
    </source>
</evidence>
<evidence type="ECO:0000256" key="1">
    <source>
        <dbReference type="SAM" id="SignalP"/>
    </source>
</evidence>